<organism evidence="5 6">
    <name type="scientific">Shouchella lehensis G1</name>
    <dbReference type="NCBI Taxonomy" id="1246626"/>
    <lineage>
        <taxon>Bacteria</taxon>
        <taxon>Bacillati</taxon>
        <taxon>Bacillota</taxon>
        <taxon>Bacilli</taxon>
        <taxon>Bacillales</taxon>
        <taxon>Bacillaceae</taxon>
        <taxon>Shouchella</taxon>
    </lineage>
</organism>
<evidence type="ECO:0000313" key="5">
    <source>
        <dbReference type="EMBL" id="AIC93707.1"/>
    </source>
</evidence>
<dbReference type="InterPro" id="IPR000086">
    <property type="entry name" value="NUDIX_hydrolase_dom"/>
</dbReference>
<dbReference type="PANTHER" id="PTHR43046:SF2">
    <property type="entry name" value="8-OXO-DGTP DIPHOSPHATASE-RELATED"/>
    <property type="match status" value="1"/>
</dbReference>
<dbReference type="InterPro" id="IPR015797">
    <property type="entry name" value="NUDIX_hydrolase-like_dom_sf"/>
</dbReference>
<proteinExistence type="inferred from homology"/>
<dbReference type="PANTHER" id="PTHR43046">
    <property type="entry name" value="GDP-MANNOSE MANNOSYL HYDROLASE"/>
    <property type="match status" value="1"/>
</dbReference>
<protein>
    <submittedName>
        <fullName evidence="5">NUDIX hydrolase</fullName>
    </submittedName>
</protein>
<dbReference type="InterPro" id="IPR020476">
    <property type="entry name" value="Nudix_hydrolase"/>
</dbReference>
<dbReference type="RefSeq" id="WP_038478130.1">
    <property type="nucleotide sequence ID" value="NZ_CP003923.1"/>
</dbReference>
<dbReference type="Gene3D" id="3.90.79.10">
    <property type="entry name" value="Nucleoside Triphosphate Pyrophosphohydrolase"/>
    <property type="match status" value="1"/>
</dbReference>
<keyword evidence="2 3" id="KW-0378">Hydrolase</keyword>
<evidence type="ECO:0000256" key="1">
    <source>
        <dbReference type="ARBA" id="ARBA00001946"/>
    </source>
</evidence>
<dbReference type="eggNOG" id="COG1051">
    <property type="taxonomic scope" value="Bacteria"/>
</dbReference>
<feature type="domain" description="Nudix hydrolase" evidence="4">
    <location>
        <begin position="15"/>
        <end position="146"/>
    </location>
</feature>
<dbReference type="HOGENOM" id="CLU_037162_7_0_9"/>
<dbReference type="SUPFAM" id="SSF55811">
    <property type="entry name" value="Nudix"/>
    <property type="match status" value="1"/>
</dbReference>
<dbReference type="EMBL" id="CP003923">
    <property type="protein sequence ID" value="AIC93707.1"/>
    <property type="molecule type" value="Genomic_DNA"/>
</dbReference>
<evidence type="ECO:0000259" key="4">
    <source>
        <dbReference type="PROSITE" id="PS51462"/>
    </source>
</evidence>
<comment type="cofactor">
    <cofactor evidence="1">
        <name>Mg(2+)</name>
        <dbReference type="ChEBI" id="CHEBI:18420"/>
    </cofactor>
</comment>
<evidence type="ECO:0000256" key="3">
    <source>
        <dbReference type="RuleBase" id="RU003476"/>
    </source>
</evidence>
<name>A0A060LUB8_9BACI</name>
<keyword evidence="6" id="KW-1185">Reference proteome</keyword>
<dbReference type="Pfam" id="PF00293">
    <property type="entry name" value="NUDIX"/>
    <property type="match status" value="1"/>
</dbReference>
<dbReference type="InterPro" id="IPR020084">
    <property type="entry name" value="NUDIX_hydrolase_CS"/>
</dbReference>
<dbReference type="Proteomes" id="UP000027142">
    <property type="component" value="Chromosome"/>
</dbReference>
<dbReference type="PRINTS" id="PR00502">
    <property type="entry name" value="NUDIXFAMILY"/>
</dbReference>
<evidence type="ECO:0000256" key="2">
    <source>
        <dbReference type="ARBA" id="ARBA00022801"/>
    </source>
</evidence>
<accession>A0A060LUB8</accession>
<dbReference type="PATRIC" id="fig|1246626.3.peg.1107"/>
<dbReference type="GO" id="GO:0016787">
    <property type="term" value="F:hydrolase activity"/>
    <property type="evidence" value="ECO:0007669"/>
    <property type="project" value="UniProtKB-KW"/>
</dbReference>
<dbReference type="STRING" id="1246626.BleG1_1104"/>
<gene>
    <name evidence="5" type="ORF">BleG1_1104</name>
</gene>
<reference evidence="5 6" key="1">
    <citation type="journal article" date="2014" name="Gene">
        <title>A comparative genomic analysis of the alkalitolerant soil bacterium Bacillus lehensis G1.</title>
        <authorList>
            <person name="Noor Y.M."/>
            <person name="Samsulrizal N.H."/>
            <person name="Jema'on N.A."/>
            <person name="Low K.O."/>
            <person name="Ramli A.N."/>
            <person name="Alias N.I."/>
            <person name="Damis S.I."/>
            <person name="Fuzi S.F."/>
            <person name="Isa M.N."/>
            <person name="Murad A.M."/>
            <person name="Raih M.F."/>
            <person name="Bakar F.D."/>
            <person name="Najimudin N."/>
            <person name="Mahadi N.M."/>
            <person name="Illias R.M."/>
        </authorList>
    </citation>
    <scope>NUCLEOTIDE SEQUENCE [LARGE SCALE GENOMIC DNA]</scope>
    <source>
        <strain evidence="5 6">G1</strain>
    </source>
</reference>
<sequence length="152" mass="17079">MDYIKMIRNKVGSDPIILNFAGICVVNEKGQILLQKRGDCNQWGFPGGAMEIGESLAECAKREVLEETGLHVEIDYLIGVYSNYFTTYSNGDQAQTVLHFFKGYPVKGSLNVDGVETVELAFVDPEHAPPLFNQQHKDCLADYRSNEKGRFR</sequence>
<evidence type="ECO:0000313" key="6">
    <source>
        <dbReference type="Proteomes" id="UP000027142"/>
    </source>
</evidence>
<dbReference type="PROSITE" id="PS00893">
    <property type="entry name" value="NUDIX_BOX"/>
    <property type="match status" value="1"/>
</dbReference>
<dbReference type="KEGG" id="ble:BleG1_1104"/>
<dbReference type="CDD" id="cd04677">
    <property type="entry name" value="NUDIX_Hydrolase"/>
    <property type="match status" value="1"/>
</dbReference>
<dbReference type="AlphaFoldDB" id="A0A060LUB8"/>
<comment type="similarity">
    <text evidence="3">Belongs to the Nudix hydrolase family.</text>
</comment>
<dbReference type="OrthoDB" id="9787476at2"/>
<dbReference type="PROSITE" id="PS51462">
    <property type="entry name" value="NUDIX"/>
    <property type="match status" value="1"/>
</dbReference>